<keyword evidence="8" id="KW-1185">Reference proteome</keyword>
<evidence type="ECO:0000256" key="5">
    <source>
        <dbReference type="ARBA" id="ARBA00048391"/>
    </source>
</evidence>
<dbReference type="SUPFAM" id="SSF53335">
    <property type="entry name" value="S-adenosyl-L-methionine-dependent methyltransferases"/>
    <property type="match status" value="1"/>
</dbReference>
<dbReference type="PANTHER" id="PTHR18895">
    <property type="entry name" value="HEMK METHYLTRANSFERASE"/>
    <property type="match status" value="1"/>
</dbReference>
<evidence type="ECO:0000259" key="6">
    <source>
        <dbReference type="Pfam" id="PF05175"/>
    </source>
</evidence>
<dbReference type="KEGG" id="bchi:OY14_00950"/>
<evidence type="ECO:0000256" key="4">
    <source>
        <dbReference type="ARBA" id="ARBA00022691"/>
    </source>
</evidence>
<proteinExistence type="predicted"/>
<dbReference type="STRING" id="1245910.OY14_00950"/>
<dbReference type="InterPro" id="IPR007848">
    <property type="entry name" value="Small_mtfrase_dom"/>
</dbReference>
<sequence>MNINEVINYAKSKNLDTIESLLILELILKTKKELIIANIKKDLTKREKKLFFDQIDKIEKGTPIHYILQKKEFMGIEFILNKHVLIPRFDTECLVEEALIQIQQNSLKKILDLCCGSGCIGLSIAHYTQKKVILSDISTKALQIVAKNTKKLKLEKFVEILCSDLLECIKGKLDIIITNPPYLNKKELEMKNKILKEPTKALLGFGKDGLKISKKILTQAKEKLSPNGLIIIESAPWQIKGLRDFANKKGFLYLKTIYDLENRERALVLGKRNDTSI</sequence>
<evidence type="ECO:0000256" key="1">
    <source>
        <dbReference type="ARBA" id="ARBA00012771"/>
    </source>
</evidence>
<evidence type="ECO:0000256" key="2">
    <source>
        <dbReference type="ARBA" id="ARBA00022603"/>
    </source>
</evidence>
<gene>
    <name evidence="7" type="ORF">OY14_00950</name>
</gene>
<dbReference type="GO" id="GO:0102559">
    <property type="term" value="F:peptide chain release factor N(5)-glutamine methyltransferase activity"/>
    <property type="evidence" value="ECO:0007669"/>
    <property type="project" value="UniProtKB-EC"/>
</dbReference>
<dbReference type="NCBIfam" id="TIGR00536">
    <property type="entry name" value="hemK_fam"/>
    <property type="match status" value="1"/>
</dbReference>
<dbReference type="AlphaFoldDB" id="A0A0A7UXA5"/>
<dbReference type="InterPro" id="IPR050320">
    <property type="entry name" value="N5-glutamine_MTase"/>
</dbReference>
<dbReference type="HOGENOM" id="CLU_018398_3_2_12"/>
<dbReference type="GO" id="GO:0032259">
    <property type="term" value="P:methylation"/>
    <property type="evidence" value="ECO:0007669"/>
    <property type="project" value="UniProtKB-KW"/>
</dbReference>
<dbReference type="PANTHER" id="PTHR18895:SF74">
    <property type="entry name" value="MTRF1L RELEASE FACTOR GLUTAMINE METHYLTRANSFERASE"/>
    <property type="match status" value="1"/>
</dbReference>
<evidence type="ECO:0000256" key="3">
    <source>
        <dbReference type="ARBA" id="ARBA00022679"/>
    </source>
</evidence>
<dbReference type="Gene3D" id="3.40.50.150">
    <property type="entry name" value="Vaccinia Virus protein VP39"/>
    <property type="match status" value="1"/>
</dbReference>
<dbReference type="NCBIfam" id="TIGR03534">
    <property type="entry name" value="RF_mod_PrmC"/>
    <property type="match status" value="1"/>
</dbReference>
<dbReference type="CDD" id="cd02440">
    <property type="entry name" value="AdoMet_MTases"/>
    <property type="match status" value="1"/>
</dbReference>
<keyword evidence="4" id="KW-0949">S-adenosyl-L-methionine</keyword>
<dbReference type="GO" id="GO:0003676">
    <property type="term" value="F:nucleic acid binding"/>
    <property type="evidence" value="ECO:0007669"/>
    <property type="project" value="InterPro"/>
</dbReference>
<keyword evidence="2 7" id="KW-0489">Methyltransferase</keyword>
<dbReference type="Pfam" id="PF05175">
    <property type="entry name" value="MTS"/>
    <property type="match status" value="1"/>
</dbReference>
<comment type="catalytic activity">
    <reaction evidence="5">
        <text>L-glutaminyl-[peptide chain release factor] + S-adenosyl-L-methionine = N(5)-methyl-L-glutaminyl-[peptide chain release factor] + S-adenosyl-L-homocysteine + H(+)</text>
        <dbReference type="Rhea" id="RHEA:42896"/>
        <dbReference type="Rhea" id="RHEA-COMP:10271"/>
        <dbReference type="Rhea" id="RHEA-COMP:10272"/>
        <dbReference type="ChEBI" id="CHEBI:15378"/>
        <dbReference type="ChEBI" id="CHEBI:30011"/>
        <dbReference type="ChEBI" id="CHEBI:57856"/>
        <dbReference type="ChEBI" id="CHEBI:59789"/>
        <dbReference type="ChEBI" id="CHEBI:61891"/>
        <dbReference type="EC" id="2.1.1.297"/>
    </reaction>
</comment>
<accession>A0A0A7UXA5</accession>
<reference evidence="7 8" key="1">
    <citation type="journal article" date="2015" name="Genome Announc.">
        <title>Genome Sequence of Borrelia chilensis VA1, a South American Member of the Lyme Borreliosis Group.</title>
        <authorList>
            <person name="Huang W."/>
            <person name="Ojaimi C."/>
            <person name="Fallon J.T."/>
            <person name="Travisany D."/>
            <person name="Maass A."/>
            <person name="Ivanova L."/>
            <person name="Tomova A."/>
            <person name="Gonzalez-Acuna D."/>
            <person name="Godfrey H.P."/>
            <person name="Cabello F.C."/>
        </authorList>
    </citation>
    <scope>NUCLEOTIDE SEQUENCE [LARGE SCALE GENOMIC DNA]</scope>
    <source>
        <strain evidence="7 8">VA1</strain>
    </source>
</reference>
<dbReference type="Gene3D" id="1.10.8.10">
    <property type="entry name" value="DNA helicase RuvA subunit, C-terminal domain"/>
    <property type="match status" value="1"/>
</dbReference>
<organism evidence="7 8">
    <name type="scientific">Borreliella chilensis</name>
    <dbReference type="NCBI Taxonomy" id="1245910"/>
    <lineage>
        <taxon>Bacteria</taxon>
        <taxon>Pseudomonadati</taxon>
        <taxon>Spirochaetota</taxon>
        <taxon>Spirochaetia</taxon>
        <taxon>Spirochaetales</taxon>
        <taxon>Borreliaceae</taxon>
        <taxon>Borreliella</taxon>
    </lineage>
</organism>
<keyword evidence="3 7" id="KW-0808">Transferase</keyword>
<protein>
    <recommendedName>
        <fullName evidence="1">peptide chain release factor N(5)-glutamine methyltransferase</fullName>
        <ecNumber evidence="1">2.1.1.297</ecNumber>
    </recommendedName>
</protein>
<dbReference type="InterPro" id="IPR004556">
    <property type="entry name" value="HemK-like"/>
</dbReference>
<dbReference type="EC" id="2.1.1.297" evidence="1"/>
<name>A0A0A7UXA5_9SPIR</name>
<dbReference type="InterPro" id="IPR029063">
    <property type="entry name" value="SAM-dependent_MTases_sf"/>
</dbReference>
<dbReference type="InterPro" id="IPR019874">
    <property type="entry name" value="RF_methyltr_PrmC"/>
</dbReference>
<dbReference type="PROSITE" id="PS00092">
    <property type="entry name" value="N6_MTASE"/>
    <property type="match status" value="1"/>
</dbReference>
<evidence type="ECO:0000313" key="7">
    <source>
        <dbReference type="EMBL" id="AJA90028.1"/>
    </source>
</evidence>
<dbReference type="InterPro" id="IPR002052">
    <property type="entry name" value="DNA_methylase_N6_adenine_CS"/>
</dbReference>
<evidence type="ECO:0000313" key="8">
    <source>
        <dbReference type="Proteomes" id="UP000030940"/>
    </source>
</evidence>
<dbReference type="Proteomes" id="UP000030940">
    <property type="component" value="Chromosome"/>
</dbReference>
<feature type="domain" description="Methyltransferase small" evidence="6">
    <location>
        <begin position="101"/>
        <end position="202"/>
    </location>
</feature>
<dbReference type="EMBL" id="CP009910">
    <property type="protein sequence ID" value="AJA90028.1"/>
    <property type="molecule type" value="Genomic_DNA"/>
</dbReference>